<protein>
    <submittedName>
        <fullName evidence="1">Uncharacterized protein</fullName>
    </submittedName>
</protein>
<sequence length="128" mass="14925">MRCKLKNPTQRSPNGLKRRNECVDPAEKELSTLKGLISSTNGPSDIYWKYYRISVAARKVIQCQKNRPITSTQQVDILEVEKEPCLRERERYSRKYQLINSVTGLECIRLDDGIPKRHAYAVPNAWRF</sequence>
<gene>
    <name evidence="1" type="ORF">T07_2125</name>
</gene>
<name>A0A0V0SJ75_9BILA</name>
<evidence type="ECO:0000313" key="1">
    <source>
        <dbReference type="EMBL" id="KRX26829.1"/>
    </source>
</evidence>
<proteinExistence type="predicted"/>
<comment type="caution">
    <text evidence="1">The sequence shown here is derived from an EMBL/GenBank/DDBJ whole genome shotgun (WGS) entry which is preliminary data.</text>
</comment>
<evidence type="ECO:0000313" key="2">
    <source>
        <dbReference type="Proteomes" id="UP000054630"/>
    </source>
</evidence>
<reference evidence="1 2" key="1">
    <citation type="submission" date="2015-01" db="EMBL/GenBank/DDBJ databases">
        <title>Evolution of Trichinella species and genotypes.</title>
        <authorList>
            <person name="Korhonen P.K."/>
            <person name="Edoardo P."/>
            <person name="Giuseppe L.R."/>
            <person name="Gasser R.B."/>
        </authorList>
    </citation>
    <scope>NUCLEOTIDE SEQUENCE [LARGE SCALE GENOMIC DNA]</scope>
    <source>
        <strain evidence="1">ISS37</strain>
    </source>
</reference>
<organism evidence="1 2">
    <name type="scientific">Trichinella nelsoni</name>
    <dbReference type="NCBI Taxonomy" id="6336"/>
    <lineage>
        <taxon>Eukaryota</taxon>
        <taxon>Metazoa</taxon>
        <taxon>Ecdysozoa</taxon>
        <taxon>Nematoda</taxon>
        <taxon>Enoplea</taxon>
        <taxon>Dorylaimia</taxon>
        <taxon>Trichinellida</taxon>
        <taxon>Trichinellidae</taxon>
        <taxon>Trichinella</taxon>
    </lineage>
</organism>
<dbReference type="AlphaFoldDB" id="A0A0V0SJ75"/>
<keyword evidence="2" id="KW-1185">Reference proteome</keyword>
<accession>A0A0V0SJ75</accession>
<dbReference type="EMBL" id="JYDL01000006">
    <property type="protein sequence ID" value="KRX26829.1"/>
    <property type="molecule type" value="Genomic_DNA"/>
</dbReference>
<dbReference type="Proteomes" id="UP000054630">
    <property type="component" value="Unassembled WGS sequence"/>
</dbReference>